<dbReference type="RefSeq" id="WP_119911741.1">
    <property type="nucleotide sequence ID" value="NZ_QZCH01000023.1"/>
</dbReference>
<keyword evidence="2" id="KW-1185">Reference proteome</keyword>
<proteinExistence type="predicted"/>
<gene>
    <name evidence="1" type="ORF">D1Z90_15710</name>
</gene>
<dbReference type="AlphaFoldDB" id="A0A418YBU8"/>
<comment type="caution">
    <text evidence="1">The sequence shown here is derived from an EMBL/GenBank/DDBJ whole genome shotgun (WGS) entry which is preliminary data.</text>
</comment>
<organism evidence="1 2">
    <name type="scientific">Motilimonas pumila</name>
    <dbReference type="NCBI Taxonomy" id="2303987"/>
    <lineage>
        <taxon>Bacteria</taxon>
        <taxon>Pseudomonadati</taxon>
        <taxon>Pseudomonadota</taxon>
        <taxon>Gammaproteobacteria</taxon>
        <taxon>Alteromonadales</taxon>
        <taxon>Alteromonadales genera incertae sedis</taxon>
        <taxon>Motilimonas</taxon>
    </lineage>
</organism>
<name>A0A418YBU8_9GAMM</name>
<reference evidence="1 2" key="2">
    <citation type="submission" date="2019-01" db="EMBL/GenBank/DDBJ databases">
        <title>Motilimonas pumilus sp. nov., isolated from the gut of sea cucumber (Apostichopus japonicus).</title>
        <authorList>
            <person name="Wang F.-Q."/>
            <person name="Ren L.-H."/>
            <person name="Lin Y.-W."/>
            <person name="Sun G.-H."/>
            <person name="Du Z.-J."/>
            <person name="Zhao J.-X."/>
            <person name="Liu X.-J."/>
            <person name="Liu L.-J."/>
        </authorList>
    </citation>
    <scope>NUCLEOTIDE SEQUENCE [LARGE SCALE GENOMIC DNA]</scope>
    <source>
        <strain evidence="1 2">PLHSC7-2</strain>
    </source>
</reference>
<dbReference type="EMBL" id="QZCH01000023">
    <property type="protein sequence ID" value="RJG41936.1"/>
    <property type="molecule type" value="Genomic_DNA"/>
</dbReference>
<protein>
    <submittedName>
        <fullName evidence="1">Uncharacterized protein</fullName>
    </submittedName>
</protein>
<reference evidence="1 2" key="1">
    <citation type="submission" date="2018-09" db="EMBL/GenBank/DDBJ databases">
        <authorList>
            <person name="Wang F."/>
        </authorList>
    </citation>
    <scope>NUCLEOTIDE SEQUENCE [LARGE SCALE GENOMIC DNA]</scope>
    <source>
        <strain evidence="1 2">PLHSC7-2</strain>
    </source>
</reference>
<accession>A0A418YBU8</accession>
<sequence length="126" mass="13614">MTQAIQTPLRTLLAGLENAPSSQDTLWPIFLNTLFHVPLNKVNTATGQQFTLALAPSKVNENVKSLLVSEDKADVALFSSEVTQVQGGELIQRLPAGVELILPFGENAFTISAETVTWLRQNAVPA</sequence>
<dbReference type="Proteomes" id="UP000283255">
    <property type="component" value="Unassembled WGS sequence"/>
</dbReference>
<evidence type="ECO:0000313" key="2">
    <source>
        <dbReference type="Proteomes" id="UP000283255"/>
    </source>
</evidence>
<evidence type="ECO:0000313" key="1">
    <source>
        <dbReference type="EMBL" id="RJG41936.1"/>
    </source>
</evidence>